<comment type="similarity">
    <text evidence="1">Belongs to the metallophosphoesterase superfamily. YfcE family.</text>
</comment>
<dbReference type="EMBL" id="FOCC01000003">
    <property type="protein sequence ID" value="SEM48182.1"/>
    <property type="molecule type" value="Genomic_DNA"/>
</dbReference>
<dbReference type="InterPro" id="IPR029052">
    <property type="entry name" value="Metallo-depent_PP-like"/>
</dbReference>
<name>A0ABY1AA77_9LACO</name>
<dbReference type="Gene3D" id="3.60.21.10">
    <property type="match status" value="1"/>
</dbReference>
<dbReference type="PANTHER" id="PTHR42850">
    <property type="entry name" value="METALLOPHOSPHOESTERASE"/>
    <property type="match status" value="1"/>
</dbReference>
<feature type="domain" description="Calcineurin-like phosphoesterase" evidence="2">
    <location>
        <begin position="4"/>
        <end position="208"/>
    </location>
</feature>
<proteinExistence type="inferred from homology"/>
<comment type="caution">
    <text evidence="3">The sequence shown here is derived from an EMBL/GenBank/DDBJ whole genome shotgun (WGS) entry which is preliminary data.</text>
</comment>
<dbReference type="InterPro" id="IPR024654">
    <property type="entry name" value="Calcineurin-like_PHP_lpxH"/>
</dbReference>
<dbReference type="InterPro" id="IPR011152">
    <property type="entry name" value="Pesterase_MJ0912"/>
</dbReference>
<dbReference type="PANTHER" id="PTHR42850:SF2">
    <property type="entry name" value="BLL5683 PROTEIN"/>
    <property type="match status" value="1"/>
</dbReference>
<sequence>MYQKIALISDIHGNLTAFEAVVNDLKQQKVHDVWFLGDMFMPGPGALNQWRLFKELEPSLIVRGNWDDLLVNGFYGKLALTKPSRVFFSRLAEFTGQKLGKDIIEQIAAWPMHQTRQLGTLTFSCSHNLPFHNFGQKLYPTADQATFDEVLKDIEADVALYAHVHHPLMRYTTQEQLVINPGSVGEPFEDWDKLHQDLRAQYCLLEVDETGLPQVSFRKVAYSRQKEVQRSQEANLPYLKLYQDQLYEGVVHTHDQALLKQINLTEGYLNDVLTYNQNLN</sequence>
<evidence type="ECO:0000256" key="1">
    <source>
        <dbReference type="ARBA" id="ARBA00008950"/>
    </source>
</evidence>
<dbReference type="Pfam" id="PF12850">
    <property type="entry name" value="Metallophos_2"/>
    <property type="match status" value="1"/>
</dbReference>
<evidence type="ECO:0000313" key="3">
    <source>
        <dbReference type="EMBL" id="SEM48182.1"/>
    </source>
</evidence>
<accession>A0ABY1AA77</accession>
<dbReference type="PIRSF" id="PIRSF000883">
    <property type="entry name" value="Pesterase_MJ0912"/>
    <property type="match status" value="1"/>
</dbReference>
<dbReference type="Proteomes" id="UP000182089">
    <property type="component" value="Unassembled WGS sequence"/>
</dbReference>
<reference evidence="3 4" key="1">
    <citation type="submission" date="2016-10" db="EMBL/GenBank/DDBJ databases">
        <authorList>
            <person name="Varghese N."/>
            <person name="Submissions S."/>
        </authorList>
    </citation>
    <scope>NUCLEOTIDE SEQUENCE [LARGE SCALE GENOMIC DNA]</scope>
    <source>
        <strain evidence="3 4">WC1T17</strain>
    </source>
</reference>
<dbReference type="SUPFAM" id="SSF56300">
    <property type="entry name" value="Metallo-dependent phosphatases"/>
    <property type="match status" value="1"/>
</dbReference>
<gene>
    <name evidence="3" type="ORF">SAMN05216431_10381</name>
</gene>
<evidence type="ECO:0000313" key="4">
    <source>
        <dbReference type="Proteomes" id="UP000182089"/>
    </source>
</evidence>
<evidence type="ECO:0000259" key="2">
    <source>
        <dbReference type="Pfam" id="PF12850"/>
    </source>
</evidence>
<organism evidence="3 4">
    <name type="scientific">Ligilactobacillus ruminis</name>
    <dbReference type="NCBI Taxonomy" id="1623"/>
    <lineage>
        <taxon>Bacteria</taxon>
        <taxon>Bacillati</taxon>
        <taxon>Bacillota</taxon>
        <taxon>Bacilli</taxon>
        <taxon>Lactobacillales</taxon>
        <taxon>Lactobacillaceae</taxon>
        <taxon>Ligilactobacillus</taxon>
    </lineage>
</organism>
<protein>
    <submittedName>
        <fullName evidence="3">Phosphoesterase, MJ0936 family</fullName>
    </submittedName>
</protein>
<dbReference type="InterPro" id="IPR050126">
    <property type="entry name" value="Ap4A_hydrolase"/>
</dbReference>